<dbReference type="PANTHER" id="PTHR47980">
    <property type="entry name" value="LD44762P"/>
    <property type="match status" value="1"/>
</dbReference>
<dbReference type="InterPro" id="IPR027417">
    <property type="entry name" value="P-loop_NTPase"/>
</dbReference>
<evidence type="ECO:0000256" key="4">
    <source>
        <dbReference type="ARBA" id="ARBA00023134"/>
    </source>
</evidence>
<name>A0A9Q0LH53_ANAIG</name>
<evidence type="ECO:0000256" key="1">
    <source>
        <dbReference type="ARBA" id="ARBA00004308"/>
    </source>
</evidence>
<dbReference type="AlphaFoldDB" id="A0A9Q0LH53"/>
<keyword evidence="8" id="KW-1185">Reference proteome</keyword>
<reference evidence="7" key="1">
    <citation type="submission" date="2022-10" db="EMBL/GenBank/DDBJ databases">
        <title>Novel sulphate-reducing endosymbionts in the free-living metamonad Anaeramoeba.</title>
        <authorList>
            <person name="Jerlstrom-Hultqvist J."/>
            <person name="Cepicka I."/>
            <person name="Gallot-Lavallee L."/>
            <person name="Salas-Leiva D."/>
            <person name="Curtis B.A."/>
            <person name="Zahonova K."/>
            <person name="Pipaliya S."/>
            <person name="Dacks J."/>
            <person name="Roger A.J."/>
        </authorList>
    </citation>
    <scope>NUCLEOTIDE SEQUENCE</scope>
    <source>
        <strain evidence="7">BMAN</strain>
    </source>
</reference>
<dbReference type="SMART" id="SM00175">
    <property type="entry name" value="RAB"/>
    <property type="match status" value="1"/>
</dbReference>
<evidence type="ECO:0000313" key="8">
    <source>
        <dbReference type="Proteomes" id="UP001149090"/>
    </source>
</evidence>
<evidence type="ECO:0000256" key="2">
    <source>
        <dbReference type="ARBA" id="ARBA00006270"/>
    </source>
</evidence>
<dbReference type="OrthoDB" id="9989112at2759"/>
<dbReference type="PRINTS" id="PR00449">
    <property type="entry name" value="RASTRNSFRMNG"/>
</dbReference>
<evidence type="ECO:0000256" key="6">
    <source>
        <dbReference type="ARBA" id="ARBA00023288"/>
    </source>
</evidence>
<dbReference type="Pfam" id="PF00071">
    <property type="entry name" value="Ras"/>
    <property type="match status" value="1"/>
</dbReference>
<dbReference type="OMA" id="RMELTIK"/>
<accession>A0A9Q0LH53</accession>
<evidence type="ECO:0000256" key="3">
    <source>
        <dbReference type="ARBA" id="ARBA00022741"/>
    </source>
</evidence>
<dbReference type="Proteomes" id="UP001149090">
    <property type="component" value="Unassembled WGS sequence"/>
</dbReference>
<keyword evidence="4" id="KW-0342">GTP-binding</keyword>
<dbReference type="PROSITE" id="PS51417">
    <property type="entry name" value="ARF"/>
    <property type="match status" value="1"/>
</dbReference>
<keyword evidence="5" id="KW-0472">Membrane</keyword>
<protein>
    <submittedName>
        <fullName evidence="7">Ras-related protein rabd2a-like</fullName>
    </submittedName>
</protein>
<evidence type="ECO:0000256" key="5">
    <source>
        <dbReference type="ARBA" id="ARBA00023136"/>
    </source>
</evidence>
<dbReference type="Gene3D" id="3.40.50.300">
    <property type="entry name" value="P-loop containing nucleotide triphosphate hydrolases"/>
    <property type="match status" value="1"/>
</dbReference>
<comment type="subcellular location">
    <subcellularLocation>
        <location evidence="1">Endomembrane system</location>
    </subcellularLocation>
</comment>
<proteinExistence type="inferred from homology"/>
<comment type="similarity">
    <text evidence="2">Belongs to the small GTPase superfamily. Rab family.</text>
</comment>
<dbReference type="GO" id="GO:0012505">
    <property type="term" value="C:endomembrane system"/>
    <property type="evidence" value="ECO:0007669"/>
    <property type="project" value="UniProtKB-SubCell"/>
</dbReference>
<dbReference type="PROSITE" id="PS51419">
    <property type="entry name" value="RAB"/>
    <property type="match status" value="1"/>
</dbReference>
<dbReference type="GO" id="GO:0003924">
    <property type="term" value="F:GTPase activity"/>
    <property type="evidence" value="ECO:0007669"/>
    <property type="project" value="InterPro"/>
</dbReference>
<keyword evidence="3" id="KW-0547">Nucleotide-binding</keyword>
<dbReference type="SMART" id="SM00174">
    <property type="entry name" value="RHO"/>
    <property type="match status" value="1"/>
</dbReference>
<dbReference type="EMBL" id="JAPDFW010000081">
    <property type="protein sequence ID" value="KAJ5072370.1"/>
    <property type="molecule type" value="Genomic_DNA"/>
</dbReference>
<comment type="caution">
    <text evidence="7">The sequence shown here is derived from an EMBL/GenBank/DDBJ whole genome shotgun (WGS) entry which is preliminary data.</text>
</comment>
<dbReference type="NCBIfam" id="TIGR00231">
    <property type="entry name" value="small_GTP"/>
    <property type="match status" value="1"/>
</dbReference>
<dbReference type="InterPro" id="IPR050305">
    <property type="entry name" value="Small_GTPase_Rab"/>
</dbReference>
<keyword evidence="6" id="KW-0449">Lipoprotein</keyword>
<organism evidence="7 8">
    <name type="scientific">Anaeramoeba ignava</name>
    <name type="common">Anaerobic marine amoeba</name>
    <dbReference type="NCBI Taxonomy" id="1746090"/>
    <lineage>
        <taxon>Eukaryota</taxon>
        <taxon>Metamonada</taxon>
        <taxon>Anaeramoebidae</taxon>
        <taxon>Anaeramoeba</taxon>
    </lineage>
</organism>
<dbReference type="PROSITE" id="PS51421">
    <property type="entry name" value="RAS"/>
    <property type="match status" value="1"/>
</dbReference>
<dbReference type="InterPro" id="IPR001806">
    <property type="entry name" value="Small_GTPase"/>
</dbReference>
<dbReference type="GO" id="GO:0005525">
    <property type="term" value="F:GTP binding"/>
    <property type="evidence" value="ECO:0007669"/>
    <property type="project" value="UniProtKB-KW"/>
</dbReference>
<dbReference type="FunFam" id="3.40.50.300:FF:000586">
    <property type="entry name" value="Rab family GTPase"/>
    <property type="match status" value="1"/>
</dbReference>
<dbReference type="SUPFAM" id="SSF52540">
    <property type="entry name" value="P-loop containing nucleoside triphosphate hydrolases"/>
    <property type="match status" value="1"/>
</dbReference>
<dbReference type="SMART" id="SM00173">
    <property type="entry name" value="RAS"/>
    <property type="match status" value="1"/>
</dbReference>
<dbReference type="PROSITE" id="PS51420">
    <property type="entry name" value="RHO"/>
    <property type="match status" value="1"/>
</dbReference>
<dbReference type="InterPro" id="IPR005225">
    <property type="entry name" value="Small_GTP-bd"/>
</dbReference>
<dbReference type="SMART" id="SM00176">
    <property type="entry name" value="RAN"/>
    <property type="match status" value="1"/>
</dbReference>
<gene>
    <name evidence="7" type="ORF">M0811_01384</name>
</gene>
<dbReference type="SMART" id="SM00177">
    <property type="entry name" value="ARF"/>
    <property type="match status" value="1"/>
</dbReference>
<sequence length="203" mass="23196">MTEFDGHDYLFKILLVGNFSVGKSCILLRFTDDTFSEVYLSTIGVDFKIRTIEREAKHVKMQIWDTAGQERFRTITRTYYRGCHGIIIVYDLTNKDSFESVPTWLKEVEQYGESKAKILLVGNKADLVEKRAVSTEEAKAFSEKYRIPFLETSAKNSTNIEEAFQILAGEILKSLSTWDDDSKTQEKTVTVSTGTTIKKKKCC</sequence>
<evidence type="ECO:0000313" key="7">
    <source>
        <dbReference type="EMBL" id="KAJ5072370.1"/>
    </source>
</evidence>